<reference evidence="9 10" key="2">
    <citation type="submission" date="2015-05" db="EMBL/GenBank/DDBJ databases">
        <authorList>
            <person name="Morales-Cruz A."/>
            <person name="Amrine K.C."/>
            <person name="Cantu D."/>
        </authorList>
    </citation>
    <scope>NUCLEOTIDE SEQUENCE [LARGE SCALE GENOMIC DNA]</scope>
    <source>
        <strain evidence="9">UCRPC4</strain>
    </source>
</reference>
<evidence type="ECO:0000313" key="9">
    <source>
        <dbReference type="EMBL" id="KKY20469.1"/>
    </source>
</evidence>
<keyword evidence="2" id="KW-0479">Metal-binding</keyword>
<dbReference type="Proteomes" id="UP000053317">
    <property type="component" value="Unassembled WGS sequence"/>
</dbReference>
<dbReference type="Pfam" id="PF07967">
    <property type="entry name" value="zf-C3HC"/>
    <property type="match status" value="1"/>
</dbReference>
<feature type="domain" description="C3HC-type" evidence="7">
    <location>
        <begin position="90"/>
        <end position="246"/>
    </location>
</feature>
<dbReference type="PANTHER" id="PTHR15835:SF6">
    <property type="entry name" value="ZINC FINGER C3HC-TYPE PROTEIN 1"/>
    <property type="match status" value="1"/>
</dbReference>
<feature type="region of interest" description="Disordered" evidence="6">
    <location>
        <begin position="19"/>
        <end position="56"/>
    </location>
</feature>
<dbReference type="EMBL" id="LCWF01000096">
    <property type="protein sequence ID" value="KKY20469.1"/>
    <property type="molecule type" value="Genomic_DNA"/>
</dbReference>
<keyword evidence="3" id="KW-0863">Zinc-finger</keyword>
<reference evidence="9 10" key="1">
    <citation type="submission" date="2015-05" db="EMBL/GenBank/DDBJ databases">
        <title>Distinctive expansion of gene families associated with plant cell wall degradation and secondary metabolism in the genomes of grapevine trunk pathogens.</title>
        <authorList>
            <person name="Lawrence D.P."/>
            <person name="Travadon R."/>
            <person name="Rolshausen P.E."/>
            <person name="Baumgartner K."/>
        </authorList>
    </citation>
    <scope>NUCLEOTIDE SEQUENCE [LARGE SCALE GENOMIC DNA]</scope>
    <source>
        <strain evidence="9">UCRPC4</strain>
    </source>
</reference>
<keyword evidence="10" id="KW-1185">Reference proteome</keyword>
<evidence type="ECO:0000256" key="5">
    <source>
        <dbReference type="ARBA" id="ARBA00023242"/>
    </source>
</evidence>
<feature type="compositionally biased region" description="Polar residues" evidence="6">
    <location>
        <begin position="19"/>
        <end position="42"/>
    </location>
</feature>
<gene>
    <name evidence="9" type="ORF">UCRPC4_g04171</name>
</gene>
<protein>
    <submittedName>
        <fullName evidence="9">Putative c3hc zinc finger protein</fullName>
    </submittedName>
</protein>
<dbReference type="InterPro" id="IPR012935">
    <property type="entry name" value="NuBaID_N"/>
</dbReference>
<evidence type="ECO:0000256" key="2">
    <source>
        <dbReference type="ARBA" id="ARBA00022723"/>
    </source>
</evidence>
<dbReference type="GO" id="GO:0008270">
    <property type="term" value="F:zinc ion binding"/>
    <property type="evidence" value="ECO:0007669"/>
    <property type="project" value="UniProtKB-KW"/>
</dbReference>
<feature type="region of interest" description="Disordered" evidence="6">
    <location>
        <begin position="68"/>
        <end position="92"/>
    </location>
</feature>
<organism evidence="9 10">
    <name type="scientific">Phaeomoniella chlamydospora</name>
    <name type="common">Phaeoacremonium chlamydosporum</name>
    <dbReference type="NCBI Taxonomy" id="158046"/>
    <lineage>
        <taxon>Eukaryota</taxon>
        <taxon>Fungi</taxon>
        <taxon>Dikarya</taxon>
        <taxon>Ascomycota</taxon>
        <taxon>Pezizomycotina</taxon>
        <taxon>Eurotiomycetes</taxon>
        <taxon>Chaetothyriomycetidae</taxon>
        <taxon>Phaeomoniellales</taxon>
        <taxon>Phaeomoniellaceae</taxon>
        <taxon>Phaeomoniella</taxon>
    </lineage>
</organism>
<sequence length="455" mass="51584">MYAIESKKRKFDRVLESISNPSSHDLLSQTSLPGQKGQTGTALSTKTLTSSDSKKRLRVSDEFAEQKLSKKPSAASLQQQQQQQQPNYLPHSQPAFLSRLSTYSPIQNWRIGSSEKINAVQWARRGWSCVGRDRVACRGGCEAEMLVKLEDDQQKVEEETQNIESDGGENDEERQEAAEIEAENHRKLVDKYAELIVSAHLEHCHWRRKGCDASIQRLPLLNTQISIHDLQMRYDELLKKSSKLPTNIRLISDNEGPEPDFLNKLTSDSQLFNNSSNISWSEQSRSAFLLALAGWESSGTLTDVDVVECRSCFRRLGLWLYCQKGPGETPTMEHLDAVESHLDFCPWKSSEAQHTELEIEGQKQNLSGWQLLSRNVEREMSKISREKAQAASDSRVHSVVPTGIDIGDEIAHSSSPQCTAEEKEKRSRALIRKIRELKKPFNVRALLKKDQKVDK</sequence>
<dbReference type="AlphaFoldDB" id="A0A0G2EDA3"/>
<dbReference type="PANTHER" id="PTHR15835">
    <property type="entry name" value="NUCLEAR-INTERACTING PARTNER OF ALK"/>
    <property type="match status" value="1"/>
</dbReference>
<dbReference type="InterPro" id="IPR013909">
    <property type="entry name" value="NuBaID_C"/>
</dbReference>
<feature type="compositionally biased region" description="Acidic residues" evidence="6">
    <location>
        <begin position="166"/>
        <end position="176"/>
    </location>
</feature>
<evidence type="ECO:0000256" key="3">
    <source>
        <dbReference type="ARBA" id="ARBA00022771"/>
    </source>
</evidence>
<evidence type="ECO:0000256" key="1">
    <source>
        <dbReference type="ARBA" id="ARBA00004123"/>
    </source>
</evidence>
<feature type="region of interest" description="Disordered" evidence="6">
    <location>
        <begin position="152"/>
        <end position="176"/>
    </location>
</feature>
<evidence type="ECO:0000313" key="10">
    <source>
        <dbReference type="Proteomes" id="UP000053317"/>
    </source>
</evidence>
<comment type="caution">
    <text evidence="9">The sequence shown here is derived from an EMBL/GenBank/DDBJ whole genome shotgun (WGS) entry which is preliminary data.</text>
</comment>
<evidence type="ECO:0000256" key="6">
    <source>
        <dbReference type="SAM" id="MobiDB-lite"/>
    </source>
</evidence>
<proteinExistence type="predicted"/>
<evidence type="ECO:0000259" key="8">
    <source>
        <dbReference type="Pfam" id="PF08600"/>
    </source>
</evidence>
<accession>A0A0G2EDA3</accession>
<feature type="domain" description="NuBaID C-terminal" evidence="8">
    <location>
        <begin position="287"/>
        <end position="379"/>
    </location>
</feature>
<name>A0A0G2EDA3_PHACM</name>
<dbReference type="GO" id="GO:0005634">
    <property type="term" value="C:nucleus"/>
    <property type="evidence" value="ECO:0007669"/>
    <property type="project" value="UniProtKB-SubCell"/>
</dbReference>
<dbReference type="Pfam" id="PF08600">
    <property type="entry name" value="NuBaID_C"/>
    <property type="match status" value="1"/>
</dbReference>
<evidence type="ECO:0000259" key="7">
    <source>
        <dbReference type="Pfam" id="PF07967"/>
    </source>
</evidence>
<keyword evidence="4" id="KW-0862">Zinc</keyword>
<comment type="subcellular location">
    <subcellularLocation>
        <location evidence="1">Nucleus</location>
    </subcellularLocation>
</comment>
<keyword evidence="5" id="KW-0539">Nucleus</keyword>
<dbReference type="OrthoDB" id="2592092at2759"/>
<evidence type="ECO:0000256" key="4">
    <source>
        <dbReference type="ARBA" id="ARBA00022833"/>
    </source>
</evidence>